<keyword evidence="10" id="KW-0966">Cell projection</keyword>
<feature type="domain" description="Myosin motor" evidence="12">
    <location>
        <begin position="1"/>
        <end position="449"/>
    </location>
</feature>
<keyword evidence="5" id="KW-0547">Nucleotide-binding</keyword>
<keyword evidence="7 11" id="KW-0518">Myosin</keyword>
<feature type="region of interest" description="Actin-binding" evidence="11">
    <location>
        <begin position="374"/>
        <end position="396"/>
    </location>
</feature>
<dbReference type="GO" id="GO:0000146">
    <property type="term" value="F:microfilament motor activity"/>
    <property type="evidence" value="ECO:0007669"/>
    <property type="project" value="TreeGrafter"/>
</dbReference>
<evidence type="ECO:0000256" key="7">
    <source>
        <dbReference type="ARBA" id="ARBA00023123"/>
    </source>
</evidence>
<dbReference type="Gene3D" id="1.20.58.530">
    <property type="match status" value="1"/>
</dbReference>
<evidence type="ECO:0000256" key="8">
    <source>
        <dbReference type="ARBA" id="ARBA00023175"/>
    </source>
</evidence>
<gene>
    <name evidence="13" type="ORF">MGAL_10B073087</name>
</gene>
<dbReference type="GO" id="GO:0030832">
    <property type="term" value="P:regulation of actin filament length"/>
    <property type="evidence" value="ECO:0007669"/>
    <property type="project" value="TreeGrafter"/>
</dbReference>
<dbReference type="InterPro" id="IPR036961">
    <property type="entry name" value="Kinesin_motor_dom_sf"/>
</dbReference>
<dbReference type="InterPro" id="IPR052409">
    <property type="entry name" value="Myosin-III_kinase_activity"/>
</dbReference>
<dbReference type="GO" id="GO:0042995">
    <property type="term" value="C:cell projection"/>
    <property type="evidence" value="ECO:0007669"/>
    <property type="project" value="UniProtKB-SubCell"/>
</dbReference>
<dbReference type="PANTHER" id="PTHR46256:SF3">
    <property type="entry name" value="MYOSIN MOTOR DOMAIN-CONTAINING PROTEIN"/>
    <property type="match status" value="1"/>
</dbReference>
<evidence type="ECO:0000256" key="5">
    <source>
        <dbReference type="ARBA" id="ARBA00022741"/>
    </source>
</evidence>
<dbReference type="Proteomes" id="UP000596742">
    <property type="component" value="Unassembled WGS sequence"/>
</dbReference>
<evidence type="ECO:0000256" key="6">
    <source>
        <dbReference type="ARBA" id="ARBA00022840"/>
    </source>
</evidence>
<keyword evidence="9" id="KW-0206">Cytoskeleton</keyword>
<evidence type="ECO:0000313" key="14">
    <source>
        <dbReference type="Proteomes" id="UP000596742"/>
    </source>
</evidence>
<dbReference type="PANTHER" id="PTHR46256">
    <property type="entry name" value="AGAP011099-PA"/>
    <property type="match status" value="1"/>
</dbReference>
<evidence type="ECO:0000256" key="9">
    <source>
        <dbReference type="ARBA" id="ARBA00023212"/>
    </source>
</evidence>
<evidence type="ECO:0000256" key="10">
    <source>
        <dbReference type="ARBA" id="ARBA00023273"/>
    </source>
</evidence>
<evidence type="ECO:0000259" key="12">
    <source>
        <dbReference type="PROSITE" id="PS51456"/>
    </source>
</evidence>
<comment type="caution">
    <text evidence="11">Lacks conserved residue(s) required for the propagation of feature annotation.</text>
</comment>
<dbReference type="GO" id="GO:0005524">
    <property type="term" value="F:ATP binding"/>
    <property type="evidence" value="ECO:0007669"/>
    <property type="project" value="UniProtKB-KW"/>
</dbReference>
<dbReference type="Pfam" id="PF00063">
    <property type="entry name" value="Myosin_head"/>
    <property type="match status" value="1"/>
</dbReference>
<reference evidence="13" key="1">
    <citation type="submission" date="2018-11" db="EMBL/GenBank/DDBJ databases">
        <authorList>
            <person name="Alioto T."/>
            <person name="Alioto T."/>
        </authorList>
    </citation>
    <scope>NUCLEOTIDE SEQUENCE</scope>
</reference>
<dbReference type="InterPro" id="IPR001609">
    <property type="entry name" value="Myosin_head_motor_dom-like"/>
</dbReference>
<name>A0A8B6BZR5_MYTGA</name>
<comment type="subcellular location">
    <subcellularLocation>
        <location evidence="2">Cell projection</location>
    </subcellularLocation>
    <subcellularLocation>
        <location evidence="1">Cytoplasm</location>
        <location evidence="1">Cytoskeleton</location>
    </subcellularLocation>
</comment>
<evidence type="ECO:0000256" key="11">
    <source>
        <dbReference type="PROSITE-ProRule" id="PRU00782"/>
    </source>
</evidence>
<dbReference type="SUPFAM" id="SSF52540">
    <property type="entry name" value="P-loop containing nucleoside triphosphate hydrolases"/>
    <property type="match status" value="1"/>
</dbReference>
<keyword evidence="14" id="KW-1185">Reference proteome</keyword>
<keyword evidence="11" id="KW-0009">Actin-binding</keyword>
<keyword evidence="3" id="KW-0963">Cytoplasm</keyword>
<dbReference type="InterPro" id="IPR027417">
    <property type="entry name" value="P-loop_NTPase"/>
</dbReference>
<dbReference type="GO" id="GO:0004674">
    <property type="term" value="F:protein serine/threonine kinase activity"/>
    <property type="evidence" value="ECO:0007669"/>
    <property type="project" value="UniProtKB-EC"/>
</dbReference>
<dbReference type="EMBL" id="UYJE01000931">
    <property type="protein sequence ID" value="VDH97692.1"/>
    <property type="molecule type" value="Genomic_DNA"/>
</dbReference>
<dbReference type="GO" id="GO:0016459">
    <property type="term" value="C:myosin complex"/>
    <property type="evidence" value="ECO:0007669"/>
    <property type="project" value="UniProtKB-KW"/>
</dbReference>
<evidence type="ECO:0000256" key="2">
    <source>
        <dbReference type="ARBA" id="ARBA00004316"/>
    </source>
</evidence>
<keyword evidence="13" id="KW-0808">Transferase</keyword>
<protein>
    <submittedName>
        <fullName evidence="13">Myosin III</fullName>
        <ecNumber evidence="13">2.7.11.1</ecNumber>
    </submittedName>
</protein>
<evidence type="ECO:0000256" key="1">
    <source>
        <dbReference type="ARBA" id="ARBA00004245"/>
    </source>
</evidence>
<evidence type="ECO:0000313" key="13">
    <source>
        <dbReference type="EMBL" id="VDH97692.1"/>
    </source>
</evidence>
<dbReference type="GO" id="GO:0003779">
    <property type="term" value="F:actin binding"/>
    <property type="evidence" value="ECO:0007669"/>
    <property type="project" value="UniProtKB-KW"/>
</dbReference>
<sequence>MYTDQMSVLQQIGFDGEDMGILHCMLGAIIHITEVKFREAERQNEALEIVNLEHVNTAAKLLNVNPLDLGVALIKTKTDYGGEEIHVLKSLSQANDGRDALAKAIYERLFGWVIRTINDDLNPSKQSSRIAASIGVLDIAGFENLHNNSFEQLCINFVNERLQNFMNESVFKTEKAIYDEDGIPCQDVDFKNNMDIIVVFTKKSVGILSLLDEETKLQQGTDEKFVQKVTSNHADSGIIMKSTTSDPVFGIHHFAGQVLYRCEGFLEKNKDTLNDDLFDCMKGSENPFINDLFTVTKGPTGTISETQFHLRQSRRTTMAFHKSKKAATPRSDDVRKLSRELGRSMKRYGQSRGVVPSYSTKKHNTVISYFRASMDKLLEKMKQAEAHFVRCIKPNNKKMKENFDASRVKEQLLYNGITEVAKIRKQGYPVRKSHSDFYKRYLLFLNQLL</sequence>
<dbReference type="EC" id="2.7.11.1" evidence="13"/>
<evidence type="ECO:0000256" key="3">
    <source>
        <dbReference type="ARBA" id="ARBA00022490"/>
    </source>
</evidence>
<accession>A0A8B6BZR5</accession>
<dbReference type="AlphaFoldDB" id="A0A8B6BZR5"/>
<keyword evidence="4" id="KW-0677">Repeat</keyword>
<dbReference type="Gene3D" id="1.20.120.720">
    <property type="entry name" value="Myosin VI head, motor domain, U50 subdomain"/>
    <property type="match status" value="1"/>
</dbReference>
<dbReference type="PROSITE" id="PS51456">
    <property type="entry name" value="MYOSIN_MOTOR"/>
    <property type="match status" value="1"/>
</dbReference>
<comment type="similarity">
    <text evidence="11">Belongs to the TRAFAC class myosin-kinesin ATPase superfamily. Myosin family.</text>
</comment>
<comment type="caution">
    <text evidence="13">The sequence shown here is derived from an EMBL/GenBank/DDBJ whole genome shotgun (WGS) entry which is preliminary data.</text>
</comment>
<keyword evidence="8" id="KW-0505">Motor protein</keyword>
<proteinExistence type="inferred from homology"/>
<dbReference type="OrthoDB" id="2914378at2759"/>
<dbReference type="Gene3D" id="3.40.850.10">
    <property type="entry name" value="Kinesin motor domain"/>
    <property type="match status" value="1"/>
</dbReference>
<dbReference type="SMART" id="SM00242">
    <property type="entry name" value="MYSc"/>
    <property type="match status" value="1"/>
</dbReference>
<keyword evidence="6" id="KW-0067">ATP-binding</keyword>
<dbReference type="PRINTS" id="PR00193">
    <property type="entry name" value="MYOSINHEAVY"/>
</dbReference>
<evidence type="ECO:0000256" key="4">
    <source>
        <dbReference type="ARBA" id="ARBA00022737"/>
    </source>
</evidence>
<organism evidence="13 14">
    <name type="scientific">Mytilus galloprovincialis</name>
    <name type="common">Mediterranean mussel</name>
    <dbReference type="NCBI Taxonomy" id="29158"/>
    <lineage>
        <taxon>Eukaryota</taxon>
        <taxon>Metazoa</taxon>
        <taxon>Spiralia</taxon>
        <taxon>Lophotrochozoa</taxon>
        <taxon>Mollusca</taxon>
        <taxon>Bivalvia</taxon>
        <taxon>Autobranchia</taxon>
        <taxon>Pteriomorphia</taxon>
        <taxon>Mytilida</taxon>
        <taxon>Mytiloidea</taxon>
        <taxon>Mytilidae</taxon>
        <taxon>Mytilinae</taxon>
        <taxon>Mytilus</taxon>
    </lineage>
</organism>